<keyword evidence="3" id="KW-1185">Reference proteome</keyword>
<dbReference type="AlphaFoldDB" id="A0A6G9ANW3"/>
<evidence type="ECO:0000313" key="3">
    <source>
        <dbReference type="Proteomes" id="UP000501802"/>
    </source>
</evidence>
<dbReference type="Pfam" id="PF12867">
    <property type="entry name" value="DinB_2"/>
    <property type="match status" value="1"/>
</dbReference>
<evidence type="ECO:0000313" key="2">
    <source>
        <dbReference type="EMBL" id="QIP14088.1"/>
    </source>
</evidence>
<dbReference type="EMBL" id="CP050063">
    <property type="protein sequence ID" value="QIP14088.1"/>
    <property type="molecule type" value="Genomic_DNA"/>
</dbReference>
<accession>A0A6G9ANW3</accession>
<sequence length="171" mass="18731">MIPSPDPREVWLRGPLPAIPSLLQPVAHALLQAREEVDALMRDFPDALLWERPANIASVGFHLQHLTGVLDRLFTYARGESLSSAQLTALSLEGKSVGQSPTVSELVNSFNEQVDVALAQLRRTDEQTLTKIRGVGRAQIPSTVMGLFVHAAEHTMRHIGQLSVTARILSI</sequence>
<dbReference type="InterPro" id="IPR034660">
    <property type="entry name" value="DinB/YfiT-like"/>
</dbReference>
<proteinExistence type="predicted"/>
<dbReference type="RefSeq" id="WP_167209784.1">
    <property type="nucleotide sequence ID" value="NZ_CP050063.1"/>
</dbReference>
<reference evidence="2 3" key="1">
    <citation type="submission" date="2020-03" db="EMBL/GenBank/DDBJ databases">
        <authorList>
            <person name="Kim M.K."/>
        </authorList>
    </citation>
    <scope>NUCLEOTIDE SEQUENCE [LARGE SCALE GENOMIC DNA]</scope>
    <source>
        <strain evidence="2 3">BT328</strain>
    </source>
</reference>
<dbReference type="Gene3D" id="1.20.120.450">
    <property type="entry name" value="dinb family like domain"/>
    <property type="match status" value="1"/>
</dbReference>
<evidence type="ECO:0000259" key="1">
    <source>
        <dbReference type="Pfam" id="PF12867"/>
    </source>
</evidence>
<protein>
    <submittedName>
        <fullName evidence="2">DinB family protein</fullName>
    </submittedName>
</protein>
<dbReference type="Proteomes" id="UP000501802">
    <property type="component" value="Chromosome"/>
</dbReference>
<name>A0A6G9ANW3_9BACT</name>
<dbReference type="InterPro" id="IPR024775">
    <property type="entry name" value="DinB-like"/>
</dbReference>
<organism evidence="2 3">
    <name type="scientific">Spirosoma aureum</name>
    <dbReference type="NCBI Taxonomy" id="2692134"/>
    <lineage>
        <taxon>Bacteria</taxon>
        <taxon>Pseudomonadati</taxon>
        <taxon>Bacteroidota</taxon>
        <taxon>Cytophagia</taxon>
        <taxon>Cytophagales</taxon>
        <taxon>Cytophagaceae</taxon>
        <taxon>Spirosoma</taxon>
    </lineage>
</organism>
<dbReference type="KEGG" id="spib:G8759_16420"/>
<dbReference type="SUPFAM" id="SSF109854">
    <property type="entry name" value="DinB/YfiT-like putative metalloenzymes"/>
    <property type="match status" value="1"/>
</dbReference>
<gene>
    <name evidence="2" type="ORF">G8759_16420</name>
</gene>
<feature type="domain" description="DinB-like" evidence="1">
    <location>
        <begin position="30"/>
        <end position="162"/>
    </location>
</feature>